<organism evidence="2">
    <name type="scientific">Siphoviridae sp. ctxdc10</name>
    <dbReference type="NCBI Taxonomy" id="2825740"/>
    <lineage>
        <taxon>Viruses</taxon>
        <taxon>Duplodnaviria</taxon>
        <taxon>Heunggongvirae</taxon>
        <taxon>Uroviricota</taxon>
        <taxon>Caudoviricetes</taxon>
    </lineage>
</organism>
<protein>
    <submittedName>
        <fullName evidence="2">Helix-turn-helix domain protein</fullName>
    </submittedName>
</protein>
<proteinExistence type="predicted"/>
<dbReference type="InterPro" id="IPR055245">
    <property type="entry name" value="HTH_proteobacteria"/>
</dbReference>
<accession>A0A8S5TSA5</accession>
<name>A0A8S5TSA5_9CAUD</name>
<evidence type="ECO:0000259" key="1">
    <source>
        <dbReference type="Pfam" id="PF14090"/>
    </source>
</evidence>
<reference evidence="2" key="1">
    <citation type="journal article" date="2021" name="Proc. Natl. Acad. Sci. U.S.A.">
        <title>A Catalog of Tens of Thousands of Viruses from Human Metagenomes Reveals Hidden Associations with Chronic Diseases.</title>
        <authorList>
            <person name="Tisza M.J."/>
            <person name="Buck C.B."/>
        </authorList>
    </citation>
    <scope>NUCLEOTIDE SEQUENCE</scope>
    <source>
        <strain evidence="2">Ctxdc10</strain>
    </source>
</reference>
<dbReference type="EMBL" id="BK015918">
    <property type="protein sequence ID" value="DAF85090.1"/>
    <property type="molecule type" value="Genomic_DNA"/>
</dbReference>
<sequence>MDKSKPNEPQRHIRDYLMQGGTLTVQQAFRRFHTTELRKVVTRLRRKGDTIVSRWTDGQSIDGRRSRYKVYYMIRTDNIS</sequence>
<evidence type="ECO:0000313" key="2">
    <source>
        <dbReference type="EMBL" id="DAF85090.1"/>
    </source>
</evidence>
<feature type="domain" description="Winged helix-turn-helix" evidence="1">
    <location>
        <begin position="11"/>
        <end position="74"/>
    </location>
</feature>
<dbReference type="Pfam" id="PF14090">
    <property type="entry name" value="HTH_39"/>
    <property type="match status" value="1"/>
</dbReference>